<dbReference type="Proteomes" id="UP001392437">
    <property type="component" value="Unassembled WGS sequence"/>
</dbReference>
<organism evidence="1 2">
    <name type="scientific">Apiospora kogelbergensis</name>
    <dbReference type="NCBI Taxonomy" id="1337665"/>
    <lineage>
        <taxon>Eukaryota</taxon>
        <taxon>Fungi</taxon>
        <taxon>Dikarya</taxon>
        <taxon>Ascomycota</taxon>
        <taxon>Pezizomycotina</taxon>
        <taxon>Sordariomycetes</taxon>
        <taxon>Xylariomycetidae</taxon>
        <taxon>Amphisphaeriales</taxon>
        <taxon>Apiosporaceae</taxon>
        <taxon>Apiospora</taxon>
    </lineage>
</organism>
<comment type="caution">
    <text evidence="1">The sequence shown here is derived from an EMBL/GenBank/DDBJ whole genome shotgun (WGS) entry which is preliminary data.</text>
</comment>
<protein>
    <recommendedName>
        <fullName evidence="3">Lysine-specific metallo-endopeptidase domain-containing protein</fullName>
    </recommendedName>
</protein>
<sequence>MTQTCIFNKWLSSPFQTNEDLIIFCDGSNYEVVTTATGSQTHRNKVITSIVGSEHWVNFASCHASTPTGGQAPMAITMSSDWLDLRGYTDERNIWRQMGSVGDPPDQKDFRRPRGGTPNTMDLCVWYLFEKQEEEWPKIEKVMVDKVRDESFILGLRNNDKPVDALSTTLGATLLHELTHTNLGGGMMDQGNGNCYGWVCVGNLKDASNPDSVNMLGVVLKLWTMGFYVNDAGRVEPING</sequence>
<reference evidence="1 2" key="1">
    <citation type="submission" date="2023-01" db="EMBL/GenBank/DDBJ databases">
        <title>Analysis of 21 Apiospora genomes using comparative genomics revels a genus with tremendous synthesis potential of carbohydrate active enzymes and secondary metabolites.</title>
        <authorList>
            <person name="Sorensen T."/>
        </authorList>
    </citation>
    <scope>NUCLEOTIDE SEQUENCE [LARGE SCALE GENOMIC DNA]</scope>
    <source>
        <strain evidence="1 2">CBS 117206</strain>
    </source>
</reference>
<proteinExistence type="predicted"/>
<accession>A0AAW0QMB8</accession>
<dbReference type="AlphaFoldDB" id="A0AAW0QMB8"/>
<dbReference type="EMBL" id="JAQQWP010000007">
    <property type="protein sequence ID" value="KAK8109677.1"/>
    <property type="molecule type" value="Genomic_DNA"/>
</dbReference>
<evidence type="ECO:0000313" key="1">
    <source>
        <dbReference type="EMBL" id="KAK8109677.1"/>
    </source>
</evidence>
<name>A0AAW0QMB8_9PEZI</name>
<gene>
    <name evidence="1" type="ORF">PG999_007814</name>
</gene>
<evidence type="ECO:0000313" key="2">
    <source>
        <dbReference type="Proteomes" id="UP001392437"/>
    </source>
</evidence>
<keyword evidence="2" id="KW-1185">Reference proteome</keyword>
<evidence type="ECO:0008006" key="3">
    <source>
        <dbReference type="Google" id="ProtNLM"/>
    </source>
</evidence>